<dbReference type="Proteomes" id="UP001409291">
    <property type="component" value="Unassembled WGS sequence"/>
</dbReference>
<keyword evidence="4" id="KW-1185">Reference proteome</keyword>
<evidence type="ECO:0000313" key="3">
    <source>
        <dbReference type="EMBL" id="MEN5379053.1"/>
    </source>
</evidence>
<evidence type="ECO:0000256" key="1">
    <source>
        <dbReference type="ARBA" id="ARBA00006817"/>
    </source>
</evidence>
<proteinExistence type="inferred from homology"/>
<sequence length="139" mass="16047">MITSSIVIQKKASIIWAVLTDKNQFKQWYFDIPDFALEKGLTFHFYEPGGKNKFLHECTILEIIPNKKLVHTWTHPTFSQGVTTVSWLLQENEGLTTVTLHHEGIENLHDAGPEFASENYQTGWDQILSNLKKFVNEKD</sequence>
<feature type="domain" description="Activator of Hsp90 ATPase homologue 1/2-like C-terminal" evidence="2">
    <location>
        <begin position="13"/>
        <end position="135"/>
    </location>
</feature>
<reference evidence="3 4" key="1">
    <citation type="submission" date="2024-04" db="EMBL/GenBank/DDBJ databases">
        <title>WGS of bacteria from Torrens River.</title>
        <authorList>
            <person name="Wyrsch E.R."/>
            <person name="Drigo B."/>
        </authorList>
    </citation>
    <scope>NUCLEOTIDE SEQUENCE [LARGE SCALE GENOMIC DNA]</scope>
    <source>
        <strain evidence="3 4">TWI391</strain>
    </source>
</reference>
<name>A0ABV0BYI7_9SPHI</name>
<dbReference type="EMBL" id="JBDJNQ010000008">
    <property type="protein sequence ID" value="MEN5379053.1"/>
    <property type="molecule type" value="Genomic_DNA"/>
</dbReference>
<organism evidence="3 4">
    <name type="scientific">Sphingobacterium kitahiroshimense</name>
    <dbReference type="NCBI Taxonomy" id="470446"/>
    <lineage>
        <taxon>Bacteria</taxon>
        <taxon>Pseudomonadati</taxon>
        <taxon>Bacteroidota</taxon>
        <taxon>Sphingobacteriia</taxon>
        <taxon>Sphingobacteriales</taxon>
        <taxon>Sphingobacteriaceae</taxon>
        <taxon>Sphingobacterium</taxon>
    </lineage>
</organism>
<dbReference type="InterPro" id="IPR013538">
    <property type="entry name" value="ASHA1/2-like_C"/>
</dbReference>
<dbReference type="Pfam" id="PF08327">
    <property type="entry name" value="AHSA1"/>
    <property type="match status" value="1"/>
</dbReference>
<dbReference type="RefSeq" id="WP_021190416.1">
    <property type="nucleotide sequence ID" value="NZ_JAOQNK010000001.1"/>
</dbReference>
<protein>
    <submittedName>
        <fullName evidence="3">SRPBCC domain-containing protein</fullName>
    </submittedName>
</protein>
<dbReference type="InterPro" id="IPR023393">
    <property type="entry name" value="START-like_dom_sf"/>
</dbReference>
<evidence type="ECO:0000313" key="4">
    <source>
        <dbReference type="Proteomes" id="UP001409291"/>
    </source>
</evidence>
<evidence type="ECO:0000259" key="2">
    <source>
        <dbReference type="Pfam" id="PF08327"/>
    </source>
</evidence>
<comment type="caution">
    <text evidence="3">The sequence shown here is derived from an EMBL/GenBank/DDBJ whole genome shotgun (WGS) entry which is preliminary data.</text>
</comment>
<comment type="similarity">
    <text evidence="1">Belongs to the AHA1 family.</text>
</comment>
<dbReference type="SUPFAM" id="SSF55961">
    <property type="entry name" value="Bet v1-like"/>
    <property type="match status" value="1"/>
</dbReference>
<gene>
    <name evidence="3" type="ORF">ABE541_17450</name>
</gene>
<dbReference type="CDD" id="cd07814">
    <property type="entry name" value="SRPBCC_CalC_Aha1-like"/>
    <property type="match status" value="1"/>
</dbReference>
<dbReference type="Gene3D" id="3.30.530.20">
    <property type="match status" value="1"/>
</dbReference>
<accession>A0ABV0BYI7</accession>